<evidence type="ECO:0000259" key="7">
    <source>
        <dbReference type="Pfam" id="PF00149"/>
    </source>
</evidence>
<name>A0A6J5YIH3_9ZZZZ</name>
<dbReference type="GO" id="GO:0006259">
    <property type="term" value="P:DNA metabolic process"/>
    <property type="evidence" value="ECO:0007669"/>
    <property type="project" value="InterPro"/>
</dbReference>
<gene>
    <name evidence="9" type="ORF">UFOPK1392_02126</name>
</gene>
<dbReference type="InterPro" id="IPR004843">
    <property type="entry name" value="Calcineurin-like_PHP"/>
</dbReference>
<dbReference type="InterPro" id="IPR004593">
    <property type="entry name" value="SbcD"/>
</dbReference>
<dbReference type="Gene3D" id="3.60.21.10">
    <property type="match status" value="1"/>
</dbReference>
<evidence type="ECO:0000256" key="2">
    <source>
        <dbReference type="ARBA" id="ARBA00011322"/>
    </source>
</evidence>
<evidence type="ECO:0000256" key="1">
    <source>
        <dbReference type="ARBA" id="ARBA00010555"/>
    </source>
</evidence>
<dbReference type="AlphaFoldDB" id="A0A6J5YIH3"/>
<dbReference type="CDD" id="cd00840">
    <property type="entry name" value="MPP_Mre11_N"/>
    <property type="match status" value="1"/>
</dbReference>
<dbReference type="SUPFAM" id="SSF56300">
    <property type="entry name" value="Metallo-dependent phosphatases"/>
    <property type="match status" value="1"/>
</dbReference>
<organism evidence="9">
    <name type="scientific">freshwater metagenome</name>
    <dbReference type="NCBI Taxonomy" id="449393"/>
    <lineage>
        <taxon>unclassified sequences</taxon>
        <taxon>metagenomes</taxon>
        <taxon>ecological metagenomes</taxon>
    </lineage>
</organism>
<proteinExistence type="inferred from homology"/>
<feature type="domain" description="Nuclease SbcCD subunit D C-terminal" evidence="8">
    <location>
        <begin position="274"/>
        <end position="325"/>
    </location>
</feature>
<evidence type="ECO:0000259" key="8">
    <source>
        <dbReference type="Pfam" id="PF12320"/>
    </source>
</evidence>
<dbReference type="EMBL" id="CAEMXZ010000136">
    <property type="protein sequence ID" value="CAB4324357.1"/>
    <property type="molecule type" value="Genomic_DNA"/>
</dbReference>
<evidence type="ECO:0000256" key="3">
    <source>
        <dbReference type="ARBA" id="ARBA00013365"/>
    </source>
</evidence>
<accession>A0A6J5YIH3</accession>
<dbReference type="InterPro" id="IPR050535">
    <property type="entry name" value="DNA_Repair-Maintenance_Comp"/>
</dbReference>
<dbReference type="Pfam" id="PF12320">
    <property type="entry name" value="SbcD_C"/>
    <property type="match status" value="1"/>
</dbReference>
<dbReference type="GO" id="GO:0008408">
    <property type="term" value="F:3'-5' exonuclease activity"/>
    <property type="evidence" value="ECO:0007669"/>
    <property type="project" value="InterPro"/>
</dbReference>
<dbReference type="InterPro" id="IPR026843">
    <property type="entry name" value="SbcD_C"/>
</dbReference>
<sequence length="390" mass="41226">MKILHTSDLHFGRSLGSVSLHAHQEAFVDWLLATIDSHGVELLVVAGDLYDRSIPPTESVALWRQVLQSAAARGVAVVAIAGNHDGADRVAAHDGLTDAARIYVRGGYERAGEVIRLEFPDGPLDVVAVPFLEPQAAPPEWKAAFTEREVARTHASVLGAALDTARSSLAEVGSARSLAIVHAFVAGSSVSDSERQLSVGGTDRVGSELLDGFSYVALGHLHTPQIIGGTDTIRYSGTPLPYSFSETAPKSVVIIDMAPDGTCSVVTEPVPVGRRVASITGTIEELLAHDAHPEAIDCYVRATLTDATYVTDAKSRLADRYPHIIDVVMALSGSTVVLGGDGAPIEQRRTPLEEANGFWSTVVGTDLSPLQLDVLTEVLNEVFTGSEGVA</sequence>
<dbReference type="NCBIfam" id="TIGR00619">
    <property type="entry name" value="sbcd"/>
    <property type="match status" value="1"/>
</dbReference>
<reference evidence="9" key="1">
    <citation type="submission" date="2020-05" db="EMBL/GenBank/DDBJ databases">
        <authorList>
            <person name="Chiriac C."/>
            <person name="Salcher M."/>
            <person name="Ghai R."/>
            <person name="Kavagutti S V."/>
        </authorList>
    </citation>
    <scope>NUCLEOTIDE SEQUENCE</scope>
</reference>
<comment type="subunit">
    <text evidence="2">Heterodimer of SbcC and SbcD.</text>
</comment>
<keyword evidence="6" id="KW-0269">Exonuclease</keyword>
<feature type="domain" description="Calcineurin-like phosphoesterase" evidence="7">
    <location>
        <begin position="1"/>
        <end position="90"/>
    </location>
</feature>
<dbReference type="GO" id="GO:0004519">
    <property type="term" value="F:endonuclease activity"/>
    <property type="evidence" value="ECO:0007669"/>
    <property type="project" value="InterPro"/>
</dbReference>
<keyword evidence="5" id="KW-0378">Hydrolase</keyword>
<dbReference type="PANTHER" id="PTHR30337:SF0">
    <property type="entry name" value="NUCLEASE SBCCD SUBUNIT D"/>
    <property type="match status" value="1"/>
</dbReference>
<evidence type="ECO:0000313" key="9">
    <source>
        <dbReference type="EMBL" id="CAB4324357.1"/>
    </source>
</evidence>
<evidence type="ECO:0000256" key="5">
    <source>
        <dbReference type="ARBA" id="ARBA00022801"/>
    </source>
</evidence>
<evidence type="ECO:0000256" key="4">
    <source>
        <dbReference type="ARBA" id="ARBA00022722"/>
    </source>
</evidence>
<protein>
    <recommendedName>
        <fullName evidence="3">Nuclease SbcCD subunit D</fullName>
    </recommendedName>
</protein>
<dbReference type="InterPro" id="IPR029052">
    <property type="entry name" value="Metallo-depent_PP-like"/>
</dbReference>
<keyword evidence="4" id="KW-0540">Nuclease</keyword>
<comment type="similarity">
    <text evidence="1">Belongs to the SbcD family.</text>
</comment>
<dbReference type="PANTHER" id="PTHR30337">
    <property type="entry name" value="COMPONENT OF ATP-DEPENDENT DSDNA EXONUCLEASE"/>
    <property type="match status" value="1"/>
</dbReference>
<dbReference type="Pfam" id="PF00149">
    <property type="entry name" value="Metallophos"/>
    <property type="match status" value="1"/>
</dbReference>
<evidence type="ECO:0000256" key="6">
    <source>
        <dbReference type="ARBA" id="ARBA00022839"/>
    </source>
</evidence>
<dbReference type="InterPro" id="IPR041796">
    <property type="entry name" value="Mre11_N"/>
</dbReference>